<dbReference type="Gramene" id="ORGLA05G0100500.1">
    <property type="protein sequence ID" value="ORGLA05G0100500.1"/>
    <property type="gene ID" value="ORGLA05G0100500"/>
</dbReference>
<proteinExistence type="predicted"/>
<name>I1PUF7_ORYGL</name>
<evidence type="ECO:0000313" key="1">
    <source>
        <dbReference type="EnsemblPlants" id="ORGLA05G0100500.1"/>
    </source>
</evidence>
<dbReference type="HOGENOM" id="CLU_169269_0_0_1"/>
<dbReference type="AlphaFoldDB" id="I1PUF7"/>
<dbReference type="EnsemblPlants" id="ORGLA05G0100500.1">
    <property type="protein sequence ID" value="ORGLA05G0100500.1"/>
    <property type="gene ID" value="ORGLA05G0100500"/>
</dbReference>
<keyword evidence="2" id="KW-1185">Reference proteome</keyword>
<sequence length="77" mass="8215">MATADAVAPDDGDLAVLRDDESGIPRSLSLLAALVEAEALRHAAAADSDLIRAFRGGAMPTVRIGEFLERIHTFIQR</sequence>
<reference evidence="1 2" key="2">
    <citation type="submission" date="2018-04" db="EMBL/GenBank/DDBJ databases">
        <title>OglaRS2 (Oryza glaberrima Reference Sequence Version 2).</title>
        <authorList>
            <person name="Zhang J."/>
            <person name="Kudrna D."/>
            <person name="Lee S."/>
            <person name="Talag J."/>
            <person name="Rajasekar S."/>
            <person name="Wing R.A."/>
        </authorList>
    </citation>
    <scope>NUCLEOTIDE SEQUENCE [LARGE SCALE GENOMIC DNA]</scope>
    <source>
        <strain evidence="1 2">cv. IRGC 96717</strain>
    </source>
</reference>
<organism evidence="1 2">
    <name type="scientific">Oryza glaberrima</name>
    <name type="common">African rice</name>
    <dbReference type="NCBI Taxonomy" id="4538"/>
    <lineage>
        <taxon>Eukaryota</taxon>
        <taxon>Viridiplantae</taxon>
        <taxon>Streptophyta</taxon>
        <taxon>Embryophyta</taxon>
        <taxon>Tracheophyta</taxon>
        <taxon>Spermatophyta</taxon>
        <taxon>Magnoliopsida</taxon>
        <taxon>Liliopsida</taxon>
        <taxon>Poales</taxon>
        <taxon>Poaceae</taxon>
        <taxon>BOP clade</taxon>
        <taxon>Oryzoideae</taxon>
        <taxon>Oryzeae</taxon>
        <taxon>Oryzinae</taxon>
        <taxon>Oryza</taxon>
    </lineage>
</organism>
<dbReference type="STRING" id="4538.I1PUF7"/>
<protein>
    <submittedName>
        <fullName evidence="1">Uncharacterized protein</fullName>
    </submittedName>
</protein>
<dbReference type="Proteomes" id="UP000007306">
    <property type="component" value="Chromosome 5"/>
</dbReference>
<reference evidence="1" key="1">
    <citation type="submission" date="2015-06" db="UniProtKB">
        <authorList>
            <consortium name="EnsemblPlants"/>
        </authorList>
    </citation>
    <scope>IDENTIFICATION</scope>
</reference>
<accession>I1PUF7</accession>
<evidence type="ECO:0000313" key="2">
    <source>
        <dbReference type="Proteomes" id="UP000007306"/>
    </source>
</evidence>